<comment type="caution">
    <text evidence="1">The sequence shown here is derived from an EMBL/GenBank/DDBJ whole genome shotgun (WGS) entry which is preliminary data.</text>
</comment>
<reference evidence="1" key="1">
    <citation type="submission" date="2020-08" db="EMBL/GenBank/DDBJ databases">
        <title>Multicomponent nature underlies the extraordinary mechanical properties of spider dragline silk.</title>
        <authorList>
            <person name="Kono N."/>
            <person name="Nakamura H."/>
            <person name="Mori M."/>
            <person name="Yoshida Y."/>
            <person name="Ohtoshi R."/>
            <person name="Malay A.D."/>
            <person name="Moran D.A.P."/>
            <person name="Tomita M."/>
            <person name="Numata K."/>
            <person name="Arakawa K."/>
        </authorList>
    </citation>
    <scope>NUCLEOTIDE SEQUENCE</scope>
</reference>
<dbReference type="EMBL" id="BMAV01018512">
    <property type="protein sequence ID" value="GFY70931.1"/>
    <property type="molecule type" value="Genomic_DNA"/>
</dbReference>
<accession>A0A8X6YDK7</accession>
<protein>
    <submittedName>
        <fullName evidence="1">Uncharacterized protein</fullName>
    </submittedName>
</protein>
<proteinExistence type="predicted"/>
<gene>
    <name evidence="1" type="ORF">TNIN_300911</name>
</gene>
<sequence length="172" mass="19445">MTVLSLNSVIADKKIITEFCSYHHIPIHPDYRHKTAIITNFETFEFFHANCATWISFRNSPPILDTSQALCDNVPVDAFSRISAIVTPSTIDYEFAQMKHGDDELKALLSATNQTLQLKQLRMPGSTTEIYCDISTGTIRPYIRASCSPTKRLSCSGQPLTSWNLFYYKANL</sequence>
<dbReference type="Proteomes" id="UP000886998">
    <property type="component" value="Unassembled WGS sequence"/>
</dbReference>
<dbReference type="AlphaFoldDB" id="A0A8X6YDK7"/>
<dbReference type="OrthoDB" id="6628230at2759"/>
<organism evidence="1 2">
    <name type="scientific">Trichonephila inaurata madagascariensis</name>
    <dbReference type="NCBI Taxonomy" id="2747483"/>
    <lineage>
        <taxon>Eukaryota</taxon>
        <taxon>Metazoa</taxon>
        <taxon>Ecdysozoa</taxon>
        <taxon>Arthropoda</taxon>
        <taxon>Chelicerata</taxon>
        <taxon>Arachnida</taxon>
        <taxon>Araneae</taxon>
        <taxon>Araneomorphae</taxon>
        <taxon>Entelegynae</taxon>
        <taxon>Araneoidea</taxon>
        <taxon>Nephilidae</taxon>
        <taxon>Trichonephila</taxon>
        <taxon>Trichonephila inaurata</taxon>
    </lineage>
</organism>
<name>A0A8X6YDK7_9ARAC</name>
<keyword evidence="2" id="KW-1185">Reference proteome</keyword>
<evidence type="ECO:0000313" key="2">
    <source>
        <dbReference type="Proteomes" id="UP000886998"/>
    </source>
</evidence>
<evidence type="ECO:0000313" key="1">
    <source>
        <dbReference type="EMBL" id="GFY70931.1"/>
    </source>
</evidence>